<feature type="region of interest" description="Disordered" evidence="1">
    <location>
        <begin position="139"/>
        <end position="158"/>
    </location>
</feature>
<evidence type="ECO:0000256" key="1">
    <source>
        <dbReference type="SAM" id="MobiDB-lite"/>
    </source>
</evidence>
<accession>A0A0C3P5L3</accession>
<dbReference type="InParanoid" id="A0A0C3P5L3"/>
<dbReference type="EMBL" id="KN831957">
    <property type="protein sequence ID" value="KIO08435.1"/>
    <property type="molecule type" value="Genomic_DNA"/>
</dbReference>
<dbReference type="AlphaFoldDB" id="A0A0C3P5L3"/>
<reference evidence="4" key="2">
    <citation type="submission" date="2015-01" db="EMBL/GenBank/DDBJ databases">
        <title>Evolutionary Origins and Diversification of the Mycorrhizal Mutualists.</title>
        <authorList>
            <consortium name="DOE Joint Genome Institute"/>
            <consortium name="Mycorrhizal Genomics Consortium"/>
            <person name="Kohler A."/>
            <person name="Kuo A."/>
            <person name="Nagy L.G."/>
            <person name="Floudas D."/>
            <person name="Copeland A."/>
            <person name="Barry K.W."/>
            <person name="Cichocki N."/>
            <person name="Veneault-Fourrey C."/>
            <person name="LaButti K."/>
            <person name="Lindquist E.A."/>
            <person name="Lipzen A."/>
            <person name="Lundell T."/>
            <person name="Morin E."/>
            <person name="Murat C."/>
            <person name="Riley R."/>
            <person name="Ohm R."/>
            <person name="Sun H."/>
            <person name="Tunlid A."/>
            <person name="Henrissat B."/>
            <person name="Grigoriev I.V."/>
            <person name="Hibbett D.S."/>
            <person name="Martin F."/>
        </authorList>
    </citation>
    <scope>NUCLEOTIDE SEQUENCE [LARGE SCALE GENOMIC DNA]</scope>
    <source>
        <strain evidence="4">Marx 270</strain>
    </source>
</reference>
<feature type="compositionally biased region" description="Polar residues" evidence="1">
    <location>
        <begin position="236"/>
        <end position="246"/>
    </location>
</feature>
<evidence type="ECO:0000259" key="2">
    <source>
        <dbReference type="Pfam" id="PF20263"/>
    </source>
</evidence>
<dbReference type="Pfam" id="PF20263">
    <property type="entry name" value="LYRM2-like"/>
    <property type="match status" value="1"/>
</dbReference>
<organism evidence="3 4">
    <name type="scientific">Pisolithus tinctorius Marx 270</name>
    <dbReference type="NCBI Taxonomy" id="870435"/>
    <lineage>
        <taxon>Eukaryota</taxon>
        <taxon>Fungi</taxon>
        <taxon>Dikarya</taxon>
        <taxon>Basidiomycota</taxon>
        <taxon>Agaricomycotina</taxon>
        <taxon>Agaricomycetes</taxon>
        <taxon>Agaricomycetidae</taxon>
        <taxon>Boletales</taxon>
        <taxon>Sclerodermatineae</taxon>
        <taxon>Pisolithaceae</taxon>
        <taxon>Pisolithus</taxon>
    </lineage>
</organism>
<name>A0A0C3P5L3_PISTI</name>
<sequence length="327" mass="37494">MSPGAIFSIYRKYIREVRRLPHIYLRQFYQIQGSDTFRRVLQTEPEGMRRTKLKRILKGLRRLQLANTGNHIAFNRMLDVAYGRVGKLRYELLEPLLSDPRATRPPPIIPGNEKSRPPVYSTELRALLTSAYSRKNPLKDKDLAFPPTLPERARPGSEEAKLLGPLSKRREVNTRWRFFTTEVNKVLPPLQISVEPPSSDSGTNGDATQPRCIGFEETNLLQQVFDLAGYTCISPLPTNRRQSGPGTTPERSRNPFDGKLPVRWLRRRYRELLGRLPILTYHPAKSESHSYTVSIPRNALMGGKLQASRLHFVDGEDLAWLRDITSR</sequence>
<dbReference type="OrthoDB" id="198652at2759"/>
<protein>
    <recommendedName>
        <fullName evidence="2">LYR motif-containing protein Cup1-like N-terminal domain-containing protein</fullName>
    </recommendedName>
</protein>
<feature type="domain" description="LYR motif-containing protein Cup1-like N-terminal" evidence="2">
    <location>
        <begin position="9"/>
        <end position="93"/>
    </location>
</feature>
<reference evidence="3 4" key="1">
    <citation type="submission" date="2014-04" db="EMBL/GenBank/DDBJ databases">
        <authorList>
            <consortium name="DOE Joint Genome Institute"/>
            <person name="Kuo A."/>
            <person name="Kohler A."/>
            <person name="Costa M.D."/>
            <person name="Nagy L.G."/>
            <person name="Floudas D."/>
            <person name="Copeland A."/>
            <person name="Barry K.W."/>
            <person name="Cichocki N."/>
            <person name="Veneault-Fourrey C."/>
            <person name="LaButti K."/>
            <person name="Lindquist E.A."/>
            <person name="Lipzen A."/>
            <person name="Lundell T."/>
            <person name="Morin E."/>
            <person name="Murat C."/>
            <person name="Sun H."/>
            <person name="Tunlid A."/>
            <person name="Henrissat B."/>
            <person name="Grigoriev I.V."/>
            <person name="Hibbett D.S."/>
            <person name="Martin F."/>
            <person name="Nordberg H.P."/>
            <person name="Cantor M.N."/>
            <person name="Hua S.X."/>
        </authorList>
    </citation>
    <scope>NUCLEOTIDE SEQUENCE [LARGE SCALE GENOMIC DNA]</scope>
    <source>
        <strain evidence="3 4">Marx 270</strain>
    </source>
</reference>
<dbReference type="HOGENOM" id="CLU_059571_0_0_1"/>
<feature type="region of interest" description="Disordered" evidence="1">
    <location>
        <begin position="236"/>
        <end position="255"/>
    </location>
</feature>
<dbReference type="Proteomes" id="UP000054217">
    <property type="component" value="Unassembled WGS sequence"/>
</dbReference>
<evidence type="ECO:0000313" key="3">
    <source>
        <dbReference type="EMBL" id="KIO08435.1"/>
    </source>
</evidence>
<evidence type="ECO:0000313" key="4">
    <source>
        <dbReference type="Proteomes" id="UP000054217"/>
    </source>
</evidence>
<dbReference type="InterPro" id="IPR046896">
    <property type="entry name" value="Cup1-like_N"/>
</dbReference>
<keyword evidence="4" id="KW-1185">Reference proteome</keyword>
<gene>
    <name evidence="3" type="ORF">M404DRAFT_997361</name>
</gene>
<proteinExistence type="predicted"/>